<dbReference type="Pfam" id="PF13116">
    <property type="entry name" value="YhdP"/>
    <property type="match status" value="1"/>
</dbReference>
<protein>
    <submittedName>
        <fullName evidence="3">AsmA family protein</fullName>
    </submittedName>
</protein>
<sequence length="1080" mass="117561">MTLPSWKKILLYVTVPLALLCGLVLTVLVARLHELDTYKDQLLAELRRELDRPVTYGTGKVSLRFGPAFTFTDVRILERDGNTPFATVAAIRFRLALLPLLEKKVILRRVELEKPVMQLVRHEDGTLNIDDLLREKETKSAVQLRVRGVRVKQGSLTFTDRAAAGGPLVTTLRDADLFIGRLVRGKESPISIEGRLADGKNESPVAIEGKLKLPAKDAPLTTAHLDARVSLHNINASHYWPYYGSRVPFQRMSGRFNLDCTVDGTPLDFTSKGSLQVAGLRFAYPEVFRQPLTPAEVRLTYTLTRTPREVNVSSVDFRMDGLTVKGGCAVKDIHTPDPRIVAWTTIAPFRLEKFFSYIPFGIIADDASQFIEQHIKAGYFRVDEGRLDGRVSQILTMEKGENYNVLRVRATALEGAVIDMGDGWPVFNSIKGDLELAGKNFTLRNMSGKFGTSPFTLNGMISDYCLDTPSGYPFKGVFTPRKAELDWLFGKEAAASLQFTGDSILNLSGEGGTASYTFSGDCNLTAADYSYGKSFAKPTGQVNSLAFRMNLLRNGDRSLSCQYALPPLALSIAARFQDGKSLPTQLDISSNQFAMGALTANIPEAKPYHPQGKMQISARAEGVAESLADMKWSGLVALAGASFKPAESVKPLSNVTGTLRFKGNSLESPRLSLMLGNSPLQGKGSLTNFSDPSFTLEVSSPALDLNDVGLRHPKGAVKIQNLQGTLTYQDDVLKIRSLAGRIGSSQLSAKGTVTQMRQPTVDVSVTSPAIDLDDILALSALERERKQGGEGGAATVKATIDADSASFGKLAARHLHTVAHYENGILYLQPFEFSAYGGRISGTLRADGGGNGSARYQVKLKADKVSAEPLINAVDLIPGDAIVTGTLSLQADVTARGATMADLRKSLLGHATLRFDDGKMRKFNVLSKVFSILNVSQLLKFQLPDMVKDGMPYNRITGTFAMSDGVISTEDLFIDSNAMNISTVGKIDLVREELAVTVGVQPLQTVDKVVNRIPIVGWILTGKEKHFITTYFEAKGKISNPTVTAIPVKSMSRGVFDIFKRVFQLPAKLITDTGEVVIGN</sequence>
<feature type="transmembrane region" description="Helical" evidence="1">
    <location>
        <begin position="9"/>
        <end position="30"/>
    </location>
</feature>
<dbReference type="Pfam" id="PF05359">
    <property type="entry name" value="DUF748"/>
    <property type="match status" value="1"/>
</dbReference>
<evidence type="ECO:0000313" key="3">
    <source>
        <dbReference type="EMBL" id="KIE43020.1"/>
    </source>
</evidence>
<gene>
    <name evidence="3" type="ORF">SE37_10440</name>
</gene>
<accession>A0A0C1U5L7</accession>
<dbReference type="InterPro" id="IPR052894">
    <property type="entry name" value="AsmA-related"/>
</dbReference>
<dbReference type="GO" id="GO:0090313">
    <property type="term" value="P:regulation of protein targeting to membrane"/>
    <property type="evidence" value="ECO:0007669"/>
    <property type="project" value="TreeGrafter"/>
</dbReference>
<keyword evidence="4" id="KW-1185">Reference proteome</keyword>
<dbReference type="GO" id="GO:0005886">
    <property type="term" value="C:plasma membrane"/>
    <property type="evidence" value="ECO:0007669"/>
    <property type="project" value="TreeGrafter"/>
</dbReference>
<evidence type="ECO:0000313" key="4">
    <source>
        <dbReference type="Proteomes" id="UP000031433"/>
    </source>
</evidence>
<comment type="caution">
    <text evidence="3">The sequence shown here is derived from an EMBL/GenBank/DDBJ whole genome shotgun (WGS) entry which is preliminary data.</text>
</comment>
<dbReference type="AlphaFoldDB" id="A0A0C1U5L7"/>
<organism evidence="3 4">
    <name type="scientific">Geobacter soli</name>
    <dbReference type="NCBI Taxonomy" id="1510391"/>
    <lineage>
        <taxon>Bacteria</taxon>
        <taxon>Pseudomonadati</taxon>
        <taxon>Thermodesulfobacteriota</taxon>
        <taxon>Desulfuromonadia</taxon>
        <taxon>Geobacterales</taxon>
        <taxon>Geobacteraceae</taxon>
        <taxon>Geobacter</taxon>
    </lineage>
</organism>
<evidence type="ECO:0000256" key="1">
    <source>
        <dbReference type="SAM" id="Phobius"/>
    </source>
</evidence>
<keyword evidence="1" id="KW-0812">Transmembrane</keyword>
<dbReference type="RefSeq" id="WP_039646110.1">
    <property type="nucleotide sequence ID" value="NZ_JXBL01000001.1"/>
</dbReference>
<dbReference type="PANTHER" id="PTHR30441">
    <property type="entry name" value="DUF748 DOMAIN-CONTAINING PROTEIN"/>
    <property type="match status" value="1"/>
</dbReference>
<keyword evidence="1" id="KW-0472">Membrane</keyword>
<keyword evidence="1" id="KW-1133">Transmembrane helix</keyword>
<name>A0A0C1U5L7_9BACT</name>
<dbReference type="EMBL" id="JXBL01000001">
    <property type="protein sequence ID" value="KIE43020.1"/>
    <property type="molecule type" value="Genomic_DNA"/>
</dbReference>
<feature type="domain" description="YhdP central" evidence="2">
    <location>
        <begin position="793"/>
        <end position="1043"/>
    </location>
</feature>
<dbReference type="PANTHER" id="PTHR30441:SF4">
    <property type="entry name" value="PROTEIN ASMA"/>
    <property type="match status" value="1"/>
</dbReference>
<proteinExistence type="predicted"/>
<dbReference type="InterPro" id="IPR025263">
    <property type="entry name" value="YhdP_central"/>
</dbReference>
<dbReference type="Proteomes" id="UP000031433">
    <property type="component" value="Unassembled WGS sequence"/>
</dbReference>
<reference evidence="3 4" key="1">
    <citation type="submission" date="2015-01" db="EMBL/GenBank/DDBJ databases">
        <title>Genome sequence of the anaerobic bacterium Geobacter soli GSS01, a dissimilatory Fe(III) reducer from soil.</title>
        <authorList>
            <person name="Yang G."/>
            <person name="Zhou S."/>
        </authorList>
    </citation>
    <scope>NUCLEOTIDE SEQUENCE [LARGE SCALE GENOMIC DNA]</scope>
    <source>
        <strain evidence="3 4">GSS01</strain>
    </source>
</reference>
<evidence type="ECO:0000259" key="2">
    <source>
        <dbReference type="Pfam" id="PF13116"/>
    </source>
</evidence>
<dbReference type="InterPro" id="IPR008023">
    <property type="entry name" value="DUF748"/>
</dbReference>